<evidence type="ECO:0000256" key="1">
    <source>
        <dbReference type="SAM" id="MobiDB-lite"/>
    </source>
</evidence>
<evidence type="ECO:0000313" key="2">
    <source>
        <dbReference type="EMBL" id="KAF2613662.1"/>
    </source>
</evidence>
<feature type="compositionally biased region" description="Polar residues" evidence="1">
    <location>
        <begin position="716"/>
        <end position="730"/>
    </location>
</feature>
<feature type="compositionally biased region" description="Basic and acidic residues" evidence="1">
    <location>
        <begin position="227"/>
        <end position="246"/>
    </location>
</feature>
<proteinExistence type="predicted"/>
<gene>
    <name evidence="2" type="ORF">F2Q70_00010900</name>
</gene>
<name>A0A8S9M447_BRACR</name>
<reference evidence="2" key="1">
    <citation type="submission" date="2019-12" db="EMBL/GenBank/DDBJ databases">
        <title>Genome sequencing and annotation of Brassica cretica.</title>
        <authorList>
            <person name="Studholme D.J."/>
            <person name="Sarris P.F."/>
        </authorList>
    </citation>
    <scope>NUCLEOTIDE SEQUENCE</scope>
    <source>
        <strain evidence="2">PFS-102/07</strain>
        <tissue evidence="2">Leaf</tissue>
    </source>
</reference>
<comment type="caution">
    <text evidence="2">The sequence shown here is derived from an EMBL/GenBank/DDBJ whole genome shotgun (WGS) entry which is preliminary data.</text>
</comment>
<feature type="region of interest" description="Disordered" evidence="1">
    <location>
        <begin position="699"/>
        <end position="733"/>
    </location>
</feature>
<feature type="region of interest" description="Disordered" evidence="1">
    <location>
        <begin position="428"/>
        <end position="512"/>
    </location>
</feature>
<feature type="region of interest" description="Disordered" evidence="1">
    <location>
        <begin position="161"/>
        <end position="271"/>
    </location>
</feature>
<protein>
    <submittedName>
        <fullName evidence="2">Uncharacterized protein</fullName>
    </submittedName>
</protein>
<organism evidence="2">
    <name type="scientific">Brassica cretica</name>
    <name type="common">Mustard</name>
    <dbReference type="NCBI Taxonomy" id="69181"/>
    <lineage>
        <taxon>Eukaryota</taxon>
        <taxon>Viridiplantae</taxon>
        <taxon>Streptophyta</taxon>
        <taxon>Embryophyta</taxon>
        <taxon>Tracheophyta</taxon>
        <taxon>Spermatophyta</taxon>
        <taxon>Magnoliopsida</taxon>
        <taxon>eudicotyledons</taxon>
        <taxon>Gunneridae</taxon>
        <taxon>Pentapetalae</taxon>
        <taxon>rosids</taxon>
        <taxon>malvids</taxon>
        <taxon>Brassicales</taxon>
        <taxon>Brassicaceae</taxon>
        <taxon>Brassiceae</taxon>
        <taxon>Brassica</taxon>
    </lineage>
</organism>
<feature type="compositionally biased region" description="Basic and acidic residues" evidence="1">
    <location>
        <begin position="460"/>
        <end position="483"/>
    </location>
</feature>
<dbReference type="EMBL" id="QGKY02000089">
    <property type="protein sequence ID" value="KAF2613662.1"/>
    <property type="molecule type" value="Genomic_DNA"/>
</dbReference>
<sequence>MLKQILESQNNTAKNIGDELKILHTKIDGNYNDLNNKFLQLSSHFKALENQFAFMPSTSKRPMGSLPEKSDQNSKEYCNVILSTTSSEIDLRDHEKKVAAEILKRDEHIAEKQVERKAVQRLKEVKFEETTEVEQSPYDKLPFPHRVLTKVQKKVISKFRKDMSASTGAGNGSDLRHPLQTKRRQRDIPQQGLTPALSDASWSTNFKAGAGSGSEVINPHTIWSNEAESRSDLSERGEAPTLEAERPGGATSSTRAQYEEMKQRAGATSRSVVRHPLWKQSDLSLSGVGVSIGVLGGTCKHLGSKREWKVLLERVEHRSGKWERPTTPAPDETKAARPLAAGFGTRSEPTPRRHLSRMGATNTERGPQPARRNEETKLAFGVTSRGGVRHPLSKQSDLVLECPLEFLEVLGSIWDQKREWKVLFERVEHQSGQWERPTTPAPDETKAARHPTAVFGTRSKRNEAESRSDLSERGEAPALEAERPGGATSSTRAQYEEMKQRAGATSRSEVRHPLWKQSDLVERLHQPARVSLLLIENLCGGVSIGVLGGTWKHLGSTLSTNFELAERNEAESRSDLSERGEAPALEAERPGGATSSTRAQYEEMKQRPGATSRSEVRHPLWKQSDLDSRHFIVRKVFDEISEPTHQALSLPYQRDLILGIMHFSFLFALHKSLSGVGVSIGVLGAPEWAMGATYNTRSRRNEGSAISCSGVRHPLRTNTPSTSLENGSNQDRARSVARVQKEEMKLVFRATSRSGVRHPLRAQPLVNNFQEVERPWGARSATRAQKRRNEAGIQSDVSRRGEALALEAERPGGATSHTLTRFSYSDRKFMFYLGLSGC</sequence>
<feature type="region of interest" description="Disordered" evidence="1">
    <location>
        <begin position="569"/>
        <end position="619"/>
    </location>
</feature>
<feature type="region of interest" description="Disordered" evidence="1">
    <location>
        <begin position="321"/>
        <end position="374"/>
    </location>
</feature>
<accession>A0A8S9M447</accession>
<feature type="region of interest" description="Disordered" evidence="1">
    <location>
        <begin position="777"/>
        <end position="798"/>
    </location>
</feature>
<dbReference type="AlphaFoldDB" id="A0A8S9M447"/>
<feature type="compositionally biased region" description="Basic and acidic residues" evidence="1">
    <location>
        <begin position="569"/>
        <end position="589"/>
    </location>
</feature>